<keyword evidence="1" id="KW-0812">Transmembrane</keyword>
<dbReference type="KEGG" id="cfus:CYFUS_005385"/>
<dbReference type="Pfam" id="PF20703">
    <property type="entry name" value="nSTAND1"/>
    <property type="match status" value="1"/>
</dbReference>
<feature type="domain" description="CHAT" evidence="2">
    <location>
        <begin position="107"/>
        <end position="358"/>
    </location>
</feature>
<dbReference type="InterPro" id="IPR049052">
    <property type="entry name" value="nSTAND1"/>
</dbReference>
<evidence type="ECO:0000313" key="5">
    <source>
        <dbReference type="Proteomes" id="UP000217257"/>
    </source>
</evidence>
<dbReference type="SUPFAM" id="SSF52540">
    <property type="entry name" value="P-loop containing nucleoside triphosphate hydrolases"/>
    <property type="match status" value="1"/>
</dbReference>
<feature type="transmembrane region" description="Helical" evidence="1">
    <location>
        <begin position="798"/>
        <end position="819"/>
    </location>
</feature>
<evidence type="ECO:0000259" key="3">
    <source>
        <dbReference type="Pfam" id="PF20703"/>
    </source>
</evidence>
<dbReference type="Pfam" id="PF12770">
    <property type="entry name" value="CHAT"/>
    <property type="match status" value="1"/>
</dbReference>
<dbReference type="EMBL" id="CP022098">
    <property type="protein sequence ID" value="ATB39937.1"/>
    <property type="molecule type" value="Genomic_DNA"/>
</dbReference>
<evidence type="ECO:0000256" key="1">
    <source>
        <dbReference type="SAM" id="Phobius"/>
    </source>
</evidence>
<evidence type="ECO:0000259" key="2">
    <source>
        <dbReference type="Pfam" id="PF12770"/>
    </source>
</evidence>
<dbReference type="Proteomes" id="UP000217257">
    <property type="component" value="Chromosome"/>
</dbReference>
<dbReference type="InterPro" id="IPR024983">
    <property type="entry name" value="CHAT_dom"/>
</dbReference>
<dbReference type="InterPro" id="IPR027417">
    <property type="entry name" value="P-loop_NTPase"/>
</dbReference>
<feature type="domain" description="Novel STAND NTPase 1" evidence="3">
    <location>
        <begin position="374"/>
        <end position="752"/>
    </location>
</feature>
<reference evidence="4 5" key="1">
    <citation type="submission" date="2017-06" db="EMBL/GenBank/DDBJ databases">
        <title>Sequencing and comparative analysis of myxobacterial genomes.</title>
        <authorList>
            <person name="Rupp O."/>
            <person name="Goesmann A."/>
            <person name="Sogaard-Andersen L."/>
        </authorList>
    </citation>
    <scope>NUCLEOTIDE SEQUENCE [LARGE SCALE GENOMIC DNA]</scope>
    <source>
        <strain evidence="4 5">DSM 52655</strain>
    </source>
</reference>
<dbReference type="RefSeq" id="WP_095987899.1">
    <property type="nucleotide sequence ID" value="NZ_CP022098.1"/>
</dbReference>
<keyword evidence="1" id="KW-1133">Transmembrane helix</keyword>
<name>A0A250J8U3_9BACT</name>
<accession>A0A250J8U3</accession>
<evidence type="ECO:0000313" key="4">
    <source>
        <dbReference type="EMBL" id="ATB39937.1"/>
    </source>
</evidence>
<sequence>MDDITSLLLDFIRVENAEDRYAFRLGAQEYVIRSAGGGVENVELKWSHALLADFVALHQPGCDPAVIHRVGGTIRDFLKSDEWARQEALLGEAVSRGQPVVVTVRSAAAELYALPWELLTLDASGQHLGELPSVLVRYEWPETRTTVESPSPRPEGGRILFAWSAAGGYVPVAQHLRAIQEGARAGYYPFDLQGDVLERATCGSLDDVLKAAKAPGGKPISVLHLLCHGGTAGQTCGLMLNSETDGEPTVIDAGHLRQLLAPYAGMVRLVVIAACNGGNIGTLGNHLGSVAQALHQIGIAAVIASRFPLSISGSIRFSEIFYRELFSGPSSVETAFLAARRQLARDTGLLDWASMQLYARDADGNDNRPIVLRPYRGLLAFQPEHSRFFFGRDAEITKILNGLGGLLKAGAPRFLVIAGASGTGKSSLVLAGVMPRMLQAPRATWVFAQMRPGAEPLVALESALATRTDWARPLLLVVDQFEEVFTQTESTEKRSTFARRLWALAGDADSRVTVLVTLRVDFIGRCGELPLDGKGLSLDKVAYDEAHRVFVAQMAEAQLEEAIFKPAQLVGITLEAGLTRRMLKDVQDEPGALPLLQDTLDMLWQQRRGWTLTQAAYDAVGGVSGALSLRADARIDELDEAGRTIARRLFLRLVSVYSDTATDIRRRARLTEVRLRPRDSQDEARFDQILGRLVDERLLVRTGDGKATTVEVAHEALIRNWQRLRGWVSEDRERLVARQALESKVEEWRKHGALLNERQLSLLEEALRDSSDELGDDARKLIGESHATIRGKRRRQQFAMAAITFAVVGIAALGVWGIVHAAERDFISHLARDGSYQEKHPSGFHRPGVGGQSGVDGYTAAGRRGICADNQNKSKEGIGGE</sequence>
<proteinExistence type="predicted"/>
<organism evidence="4 5">
    <name type="scientific">Cystobacter fuscus</name>
    <dbReference type="NCBI Taxonomy" id="43"/>
    <lineage>
        <taxon>Bacteria</taxon>
        <taxon>Pseudomonadati</taxon>
        <taxon>Myxococcota</taxon>
        <taxon>Myxococcia</taxon>
        <taxon>Myxococcales</taxon>
        <taxon>Cystobacterineae</taxon>
        <taxon>Archangiaceae</taxon>
        <taxon>Cystobacter</taxon>
    </lineage>
</organism>
<keyword evidence="1" id="KW-0472">Membrane</keyword>
<dbReference type="AlphaFoldDB" id="A0A250J8U3"/>
<gene>
    <name evidence="4" type="ORF">CYFUS_005385</name>
</gene>
<protein>
    <submittedName>
        <fullName evidence="4">CHAT domain-containing protein</fullName>
    </submittedName>
</protein>